<dbReference type="OrthoDB" id="822355at2"/>
<dbReference type="RefSeq" id="WP_008627407.1">
    <property type="nucleotide sequence ID" value="NZ_AMZY02000010.1"/>
</dbReference>
<protein>
    <submittedName>
        <fullName evidence="5">3-oxoacyl-[acyl-carrier protein] reductase</fullName>
    </submittedName>
</protein>
<dbReference type="PROSITE" id="PS00061">
    <property type="entry name" value="ADH_SHORT"/>
    <property type="match status" value="1"/>
</dbReference>
<evidence type="ECO:0000256" key="1">
    <source>
        <dbReference type="ARBA" id="ARBA00006484"/>
    </source>
</evidence>
<comment type="similarity">
    <text evidence="1 3">Belongs to the short-chain dehydrogenases/reductases (SDR) family.</text>
</comment>
<dbReference type="InterPro" id="IPR057326">
    <property type="entry name" value="KR_dom"/>
</dbReference>
<dbReference type="AlphaFoldDB" id="M7XF76"/>
<dbReference type="InterPro" id="IPR036291">
    <property type="entry name" value="NAD(P)-bd_dom_sf"/>
</dbReference>
<dbReference type="Proteomes" id="UP000010953">
    <property type="component" value="Unassembled WGS sequence"/>
</dbReference>
<proteinExistence type="inferred from homology"/>
<dbReference type="Pfam" id="PF00106">
    <property type="entry name" value="adh_short"/>
    <property type="match status" value="1"/>
</dbReference>
<dbReference type="NCBIfam" id="NF004825">
    <property type="entry name" value="PRK06181.1"/>
    <property type="match status" value="1"/>
</dbReference>
<evidence type="ECO:0000256" key="3">
    <source>
        <dbReference type="RuleBase" id="RU000363"/>
    </source>
</evidence>
<dbReference type="FunCoup" id="M7XF76">
    <property type="interactions" value="17"/>
</dbReference>
<dbReference type="eggNOG" id="COG0300">
    <property type="taxonomic scope" value="Bacteria"/>
</dbReference>
<keyword evidence="6" id="KW-1185">Reference proteome</keyword>
<organism evidence="5 6">
    <name type="scientific">Mariniradius saccharolyticus AK6</name>
    <dbReference type="NCBI Taxonomy" id="1239962"/>
    <lineage>
        <taxon>Bacteria</taxon>
        <taxon>Pseudomonadati</taxon>
        <taxon>Bacteroidota</taxon>
        <taxon>Cytophagia</taxon>
        <taxon>Cytophagales</taxon>
        <taxon>Cyclobacteriaceae</taxon>
        <taxon>Mariniradius</taxon>
    </lineage>
</organism>
<dbReference type="GO" id="GO:0016491">
    <property type="term" value="F:oxidoreductase activity"/>
    <property type="evidence" value="ECO:0007669"/>
    <property type="project" value="UniProtKB-KW"/>
</dbReference>
<dbReference type="Gene3D" id="3.40.50.720">
    <property type="entry name" value="NAD(P)-binding Rossmann-like Domain"/>
    <property type="match status" value="1"/>
</dbReference>
<gene>
    <name evidence="5" type="ORF">C943_00480</name>
</gene>
<accession>M7XF76</accession>
<name>M7XF76_9BACT</name>
<sequence length="265" mass="29464">MKYFSGKVVLITGSSRGIGKVTALRFLKSGAKVVLNGRSFESLNETQMEFRQLGFDPLASVGDVNDPEFCNTLIQRTVSHFGRLDILINNAGGGFRGRVDETSPQVFQEVVNANLMSAVYCTHAALPEIKKTKGSIVFISSLAGIRGLPNNGPYCVAKMGLTAFVETLRLELYNTGVHIGILYVGFTNYDGKKRITNADGTLVPISRRSHHTREQVAEIILHTIRKRKRIVYLTLPGKLLVFLNRFFPGPLEWILVRSTKSKFMK</sequence>
<dbReference type="SMART" id="SM00822">
    <property type="entry name" value="PKS_KR"/>
    <property type="match status" value="1"/>
</dbReference>
<dbReference type="GO" id="GO:0016020">
    <property type="term" value="C:membrane"/>
    <property type="evidence" value="ECO:0007669"/>
    <property type="project" value="TreeGrafter"/>
</dbReference>
<dbReference type="SUPFAM" id="SSF51735">
    <property type="entry name" value="NAD(P)-binding Rossmann-fold domains"/>
    <property type="match status" value="1"/>
</dbReference>
<dbReference type="PANTHER" id="PTHR44196">
    <property type="entry name" value="DEHYDROGENASE/REDUCTASE SDR FAMILY MEMBER 7B"/>
    <property type="match status" value="1"/>
</dbReference>
<evidence type="ECO:0000259" key="4">
    <source>
        <dbReference type="SMART" id="SM00822"/>
    </source>
</evidence>
<evidence type="ECO:0000313" key="6">
    <source>
        <dbReference type="Proteomes" id="UP000010953"/>
    </source>
</evidence>
<comment type="caution">
    <text evidence="5">The sequence shown here is derived from an EMBL/GenBank/DDBJ whole genome shotgun (WGS) entry which is preliminary data.</text>
</comment>
<dbReference type="InterPro" id="IPR002347">
    <property type="entry name" value="SDR_fam"/>
</dbReference>
<feature type="domain" description="Ketoreductase" evidence="4">
    <location>
        <begin position="7"/>
        <end position="185"/>
    </location>
</feature>
<dbReference type="PRINTS" id="PR00081">
    <property type="entry name" value="GDHRDH"/>
</dbReference>
<dbReference type="InParanoid" id="M7XF76"/>
<evidence type="ECO:0000256" key="2">
    <source>
        <dbReference type="ARBA" id="ARBA00023002"/>
    </source>
</evidence>
<dbReference type="InterPro" id="IPR020904">
    <property type="entry name" value="Sc_DH/Rdtase_CS"/>
</dbReference>
<keyword evidence="2" id="KW-0560">Oxidoreductase</keyword>
<dbReference type="PANTHER" id="PTHR44196:SF1">
    <property type="entry name" value="DEHYDROGENASE_REDUCTASE SDR FAMILY MEMBER 7B"/>
    <property type="match status" value="1"/>
</dbReference>
<dbReference type="PRINTS" id="PR00080">
    <property type="entry name" value="SDRFAMILY"/>
</dbReference>
<dbReference type="EMBL" id="AMZY02000010">
    <property type="protein sequence ID" value="EMS33203.1"/>
    <property type="molecule type" value="Genomic_DNA"/>
</dbReference>
<evidence type="ECO:0000313" key="5">
    <source>
        <dbReference type="EMBL" id="EMS33203.1"/>
    </source>
</evidence>
<dbReference type="STRING" id="1239962.C943_00480"/>
<reference evidence="5" key="1">
    <citation type="submission" date="2013-01" db="EMBL/GenBank/DDBJ databases">
        <title>Genome assembly of Mariniradius saccharolyticus AK6.</title>
        <authorList>
            <person name="Vaidya B."/>
            <person name="Khatri I."/>
            <person name="Tanuku N.R.S."/>
            <person name="Subramanian S."/>
            <person name="Pinnaka A."/>
        </authorList>
    </citation>
    <scope>NUCLEOTIDE SEQUENCE [LARGE SCALE GENOMIC DNA]</scope>
    <source>
        <strain evidence="5">AK6</strain>
    </source>
</reference>